<keyword evidence="8" id="KW-1185">Reference proteome</keyword>
<dbReference type="InterPro" id="IPR002213">
    <property type="entry name" value="UDP_glucos_trans"/>
</dbReference>
<organism evidence="7 8">
    <name type="scientific">Parasponia andersonii</name>
    <name type="common">Sponia andersonii</name>
    <dbReference type="NCBI Taxonomy" id="3476"/>
    <lineage>
        <taxon>Eukaryota</taxon>
        <taxon>Viridiplantae</taxon>
        <taxon>Streptophyta</taxon>
        <taxon>Embryophyta</taxon>
        <taxon>Tracheophyta</taxon>
        <taxon>Spermatophyta</taxon>
        <taxon>Magnoliopsida</taxon>
        <taxon>eudicotyledons</taxon>
        <taxon>Gunneridae</taxon>
        <taxon>Pentapetalae</taxon>
        <taxon>rosids</taxon>
        <taxon>fabids</taxon>
        <taxon>Rosales</taxon>
        <taxon>Cannabaceae</taxon>
        <taxon>Parasponia</taxon>
    </lineage>
</organism>
<dbReference type="Proteomes" id="UP000237105">
    <property type="component" value="Unassembled WGS sequence"/>
</dbReference>
<dbReference type="GO" id="GO:0035251">
    <property type="term" value="F:UDP-glucosyltransferase activity"/>
    <property type="evidence" value="ECO:0007669"/>
    <property type="project" value="TreeGrafter"/>
</dbReference>
<evidence type="ECO:0000313" key="7">
    <source>
        <dbReference type="EMBL" id="PON31423.1"/>
    </source>
</evidence>
<dbReference type="AlphaFoldDB" id="A0A2P5A4F3"/>
<accession>A0A2P5A4F3</accession>
<dbReference type="InterPro" id="IPR058980">
    <property type="entry name" value="Glyco_transf_N"/>
</dbReference>
<evidence type="ECO:0000313" key="8">
    <source>
        <dbReference type="Proteomes" id="UP000237105"/>
    </source>
</evidence>
<dbReference type="FunFam" id="3.40.50.2000:FF:000071">
    <property type="entry name" value="Glycosyltransferase"/>
    <property type="match status" value="1"/>
</dbReference>
<evidence type="ECO:0000256" key="5">
    <source>
        <dbReference type="RuleBase" id="RU362057"/>
    </source>
</evidence>
<name>A0A2P5A4F3_PARAD</name>
<reference evidence="8" key="1">
    <citation type="submission" date="2016-06" db="EMBL/GenBank/DDBJ databases">
        <title>Parallel loss of symbiosis genes in relatives of nitrogen-fixing non-legume Parasponia.</title>
        <authorList>
            <person name="Van Velzen R."/>
            <person name="Holmer R."/>
            <person name="Bu F."/>
            <person name="Rutten L."/>
            <person name="Van Zeijl A."/>
            <person name="Liu W."/>
            <person name="Santuari L."/>
            <person name="Cao Q."/>
            <person name="Sharma T."/>
            <person name="Shen D."/>
            <person name="Roswanjaya Y."/>
            <person name="Wardhani T."/>
            <person name="Kalhor M.S."/>
            <person name="Jansen J."/>
            <person name="Van den Hoogen J."/>
            <person name="Gungor B."/>
            <person name="Hartog M."/>
            <person name="Hontelez J."/>
            <person name="Verver J."/>
            <person name="Yang W.-C."/>
            <person name="Schijlen E."/>
            <person name="Repin R."/>
            <person name="Schilthuizen M."/>
            <person name="Schranz E."/>
            <person name="Heidstra R."/>
            <person name="Miyata K."/>
            <person name="Fedorova E."/>
            <person name="Kohlen W."/>
            <person name="Bisseling T."/>
            <person name="Smit S."/>
            <person name="Geurts R."/>
        </authorList>
    </citation>
    <scope>NUCLEOTIDE SEQUENCE [LARGE SCALE GENOMIC DNA]</scope>
    <source>
        <strain evidence="8">cv. WU1-14</strain>
    </source>
</reference>
<keyword evidence="3 4" id="KW-0808">Transferase</keyword>
<comment type="caution">
    <text evidence="7">The sequence shown here is derived from an EMBL/GenBank/DDBJ whole genome shotgun (WGS) entry which is preliminary data.</text>
</comment>
<dbReference type="FunFam" id="3.40.50.2000:FF:000047">
    <property type="entry name" value="Glycosyltransferase"/>
    <property type="match status" value="1"/>
</dbReference>
<dbReference type="EMBL" id="JXTB01001059">
    <property type="protein sequence ID" value="PON31423.1"/>
    <property type="molecule type" value="Genomic_DNA"/>
</dbReference>
<proteinExistence type="inferred from homology"/>
<feature type="domain" description="Glycosyltransferase N-terminal" evidence="6">
    <location>
        <begin position="11"/>
        <end position="252"/>
    </location>
</feature>
<keyword evidence="2 4" id="KW-0328">Glycosyltransferase</keyword>
<dbReference type="PANTHER" id="PTHR48047:SF182">
    <property type="entry name" value="GLYCOSYLTRANSFERASE"/>
    <property type="match status" value="1"/>
</dbReference>
<dbReference type="OrthoDB" id="5835829at2759"/>
<sequence>MATQPQKKLHFLMIPLMSQGHQIPMIDIARLLAQRNALVTIVTTPLNADRFKSIINRDIQYGLPIRVAELQFQLAESGLPEGSESADTLPSHGYLKNFICAIDLLQQPLEQLFQELRPTPTCIVSDKSIIWAAETAQKFRVPRIIFDGQGCFAVSCIHHLHVSKIHESMESESEPFVVPGLPDRVELTRSQLSGAFNPRSDQFLKAMRQRVMETEEGAYGVLVNSFEEFEGEYVKECKKIKCEGKVWCVGPVSLCNKDDLDKAQRGNDNAKASNDNTDCLKWLNSQAQSSVVYACLGSLNSLTPAQMAELGLGLEASKRPFIWVIRGAYKGEEFEHWLKEDGLEERTKGRGLFIRGWAPQVLILAHPAVGAFLTHCGWNSTLEGVSAGVPMVTWPLFAEQFYNEKFIVQVKKIGVRVGAQVAVQPWEEEKFGVVVKRGQVREALDKVLDEGKEGEERRERAKKLAKAAKEAVEGGGSSYLNISLLLEDLSTQLMHA</sequence>
<dbReference type="InterPro" id="IPR035595">
    <property type="entry name" value="UDP_glycos_trans_CS"/>
</dbReference>
<evidence type="ECO:0000256" key="3">
    <source>
        <dbReference type="ARBA" id="ARBA00022679"/>
    </source>
</evidence>
<protein>
    <recommendedName>
        <fullName evidence="5">Glycosyltransferase</fullName>
        <ecNumber evidence="5">2.4.1.-</ecNumber>
    </recommendedName>
</protein>
<evidence type="ECO:0000256" key="4">
    <source>
        <dbReference type="RuleBase" id="RU003718"/>
    </source>
</evidence>
<gene>
    <name evidence="7" type="ORF">PanWU01x14_370000</name>
</gene>
<dbReference type="Gene3D" id="3.40.50.2000">
    <property type="entry name" value="Glycogen Phosphorylase B"/>
    <property type="match status" value="2"/>
</dbReference>
<dbReference type="Pfam" id="PF00201">
    <property type="entry name" value="UDPGT"/>
    <property type="match status" value="1"/>
</dbReference>
<dbReference type="EC" id="2.4.1.-" evidence="5"/>
<evidence type="ECO:0000256" key="1">
    <source>
        <dbReference type="ARBA" id="ARBA00009995"/>
    </source>
</evidence>
<dbReference type="CDD" id="cd03784">
    <property type="entry name" value="GT1_Gtf-like"/>
    <property type="match status" value="1"/>
</dbReference>
<evidence type="ECO:0000256" key="2">
    <source>
        <dbReference type="ARBA" id="ARBA00022676"/>
    </source>
</evidence>
<dbReference type="Pfam" id="PF26168">
    <property type="entry name" value="Glyco_transf_N"/>
    <property type="match status" value="1"/>
</dbReference>
<dbReference type="SUPFAM" id="SSF53756">
    <property type="entry name" value="UDP-Glycosyltransferase/glycogen phosphorylase"/>
    <property type="match status" value="1"/>
</dbReference>
<comment type="similarity">
    <text evidence="1 4">Belongs to the UDP-glycosyltransferase family.</text>
</comment>
<dbReference type="PROSITE" id="PS00375">
    <property type="entry name" value="UDPGT"/>
    <property type="match status" value="1"/>
</dbReference>
<dbReference type="PANTHER" id="PTHR48047">
    <property type="entry name" value="GLYCOSYLTRANSFERASE"/>
    <property type="match status" value="1"/>
</dbReference>
<evidence type="ECO:0000259" key="6">
    <source>
        <dbReference type="Pfam" id="PF26168"/>
    </source>
</evidence>